<dbReference type="AlphaFoldDB" id="A0A084IRN3"/>
<protein>
    <submittedName>
        <fullName evidence="1">Uncharacterized protein</fullName>
    </submittedName>
</protein>
<proteinExistence type="predicted"/>
<organism evidence="1 2">
    <name type="scientific">Salinisphaera hydrothermalis (strain C41B8)</name>
    <dbReference type="NCBI Taxonomy" id="1304275"/>
    <lineage>
        <taxon>Bacteria</taxon>
        <taxon>Pseudomonadati</taxon>
        <taxon>Pseudomonadota</taxon>
        <taxon>Gammaproteobacteria</taxon>
        <taxon>Salinisphaerales</taxon>
        <taxon>Salinisphaeraceae</taxon>
        <taxon>Salinisphaera</taxon>
    </lineage>
</organism>
<dbReference type="eggNOG" id="COG3685">
    <property type="taxonomic scope" value="Bacteria"/>
</dbReference>
<accession>A0A084IRN3</accession>
<name>A0A084IRN3_SALHC</name>
<dbReference type="Gene3D" id="1.20.1260.10">
    <property type="match status" value="1"/>
</dbReference>
<dbReference type="InterPro" id="IPR047114">
    <property type="entry name" value="YciF"/>
</dbReference>
<keyword evidence="2" id="KW-1185">Reference proteome</keyword>
<evidence type="ECO:0000313" key="2">
    <source>
        <dbReference type="Proteomes" id="UP000028302"/>
    </source>
</evidence>
<dbReference type="Pfam" id="PF05974">
    <property type="entry name" value="DUF892"/>
    <property type="match status" value="1"/>
</dbReference>
<dbReference type="InterPro" id="IPR010287">
    <property type="entry name" value="DUF892_YciF-like"/>
</dbReference>
<dbReference type="STRING" id="1304275.C41B8_01420"/>
<dbReference type="InterPro" id="IPR012347">
    <property type="entry name" value="Ferritin-like"/>
</dbReference>
<dbReference type="InterPro" id="IPR009078">
    <property type="entry name" value="Ferritin-like_SF"/>
</dbReference>
<comment type="caution">
    <text evidence="1">The sequence shown here is derived from an EMBL/GenBank/DDBJ whole genome shotgun (WGS) entry which is preliminary data.</text>
</comment>
<dbReference type="SUPFAM" id="SSF47240">
    <property type="entry name" value="Ferritin-like"/>
    <property type="match status" value="1"/>
</dbReference>
<dbReference type="PANTHER" id="PTHR30565">
    <property type="entry name" value="PROTEIN YCIF"/>
    <property type="match status" value="1"/>
</dbReference>
<sequence length="164" mass="17847">MPSTTLKDLYVASLQKMYTGENEILDALPGMIETTENAGLQQAFQDHRDETANHVKRLEDLLNGVNADLGDAEARGIAGLIAEGEDTIGSNASIEVKEAAMVAVAQQIEHLEIAAYGTLCTYAEMLGRGEDFNQLQQTLDEERHTDSKLNELAKEIINGQARGD</sequence>
<dbReference type="RefSeq" id="WP_037332977.1">
    <property type="nucleotide sequence ID" value="NZ_APNK01000001.1"/>
</dbReference>
<reference evidence="1 2" key="1">
    <citation type="submission" date="2013-03" db="EMBL/GenBank/DDBJ databases">
        <title>Salinisphaera hydrothermalis C41B8 Genome Sequencing.</title>
        <authorList>
            <person name="Li C."/>
            <person name="Lai Q."/>
            <person name="Shao Z."/>
        </authorList>
    </citation>
    <scope>NUCLEOTIDE SEQUENCE [LARGE SCALE GENOMIC DNA]</scope>
    <source>
        <strain evidence="1 2">C41B8</strain>
    </source>
</reference>
<dbReference type="PANTHER" id="PTHR30565:SF9">
    <property type="entry name" value="PROTEIN YCIF"/>
    <property type="match status" value="1"/>
</dbReference>
<gene>
    <name evidence="1" type="ORF">C41B8_01420</name>
</gene>
<dbReference type="Proteomes" id="UP000028302">
    <property type="component" value="Unassembled WGS sequence"/>
</dbReference>
<dbReference type="OrthoDB" id="9795056at2"/>
<evidence type="ECO:0000313" key="1">
    <source>
        <dbReference type="EMBL" id="KEZ79367.1"/>
    </source>
</evidence>
<dbReference type="EMBL" id="APNK01000001">
    <property type="protein sequence ID" value="KEZ79367.1"/>
    <property type="molecule type" value="Genomic_DNA"/>
</dbReference>